<gene>
    <name evidence="2" type="ORF">BA086_01345</name>
    <name evidence="1" type="ORF">CG587_02675</name>
</gene>
<reference evidence="1" key="1">
    <citation type="submission" date="2018-07" db="EMBL/GenBank/DDBJ databases">
        <authorList>
            <consortium name="PulseNet: The National Subtyping Network for Foodborne Disease Surveillance"/>
            <person name="Tarr C.L."/>
            <person name="Trees E."/>
            <person name="Katz L.S."/>
            <person name="Carleton-Romer H.A."/>
            <person name="Stroika S."/>
            <person name="Kucerova Z."/>
            <person name="Roache K.F."/>
            <person name="Sabol A.L."/>
            <person name="Besser J."/>
            <person name="Gerner-Smidt P."/>
        </authorList>
    </citation>
    <scope>NUCLEOTIDE SEQUENCE [LARGE SCALE GENOMIC DNA]</scope>
    <source>
        <strain evidence="1">PNUSAS018503</strain>
    </source>
</reference>
<reference evidence="2" key="2">
    <citation type="submission" date="2018-07" db="EMBL/GenBank/DDBJ databases">
        <authorList>
            <consortium name="GenomeTrakr network: Whole genome sequencing for foodborne pathogen traceback"/>
        </authorList>
    </citation>
    <scope>NUCLEOTIDE SEQUENCE [LARGE SCALE GENOMIC DNA]</scope>
    <source>
        <strain evidence="2">FDA00010322</strain>
    </source>
</reference>
<dbReference type="Proteomes" id="UP000885414">
    <property type="component" value="Unassembled WGS sequence"/>
</dbReference>
<evidence type="ECO:0000313" key="2">
    <source>
        <dbReference type="EMBL" id="MIV61785.1"/>
    </source>
</evidence>
<dbReference type="Proteomes" id="UP000839904">
    <property type="component" value="Unassembled WGS sequence"/>
</dbReference>
<dbReference type="EMBL" id="AAKOJA010000001">
    <property type="protein sequence ID" value="ECT9423502.1"/>
    <property type="molecule type" value="Genomic_DNA"/>
</dbReference>
<comment type="caution">
    <text evidence="2">The sequence shown here is derived from an EMBL/GenBank/DDBJ whole genome shotgun (WGS) entry which is preliminary data.</text>
</comment>
<dbReference type="AlphaFoldDB" id="A0A402X8T2"/>
<proteinExistence type="predicted"/>
<accession>A0A402X8T2</accession>
<protein>
    <submittedName>
        <fullName evidence="2">Peptidyl-dipeptidase dcp</fullName>
    </submittedName>
</protein>
<dbReference type="EMBL" id="RSUZ01000001">
    <property type="protein sequence ID" value="MIV61785.1"/>
    <property type="molecule type" value="Genomic_DNA"/>
</dbReference>
<organism evidence="2">
    <name type="scientific">Salmonella enterica</name>
    <name type="common">Salmonella choleraesuis</name>
    <dbReference type="NCBI Taxonomy" id="28901"/>
    <lineage>
        <taxon>Bacteria</taxon>
        <taxon>Pseudomonadati</taxon>
        <taxon>Pseudomonadota</taxon>
        <taxon>Gammaproteobacteria</taxon>
        <taxon>Enterobacterales</taxon>
        <taxon>Enterobacteriaceae</taxon>
        <taxon>Salmonella</taxon>
    </lineage>
</organism>
<evidence type="ECO:0000313" key="1">
    <source>
        <dbReference type="EMBL" id="ECT9423502.1"/>
    </source>
</evidence>
<name>A0A402X8T2_SALER</name>
<sequence length="49" mass="5729">MGANCLNIKRMCIRIFLLILLWWLDCQRFITASLLKFSKIYFLACGGVM</sequence>